<dbReference type="VEuPathDB" id="TrichDB:TRFO_23609"/>
<evidence type="ECO:0000256" key="6">
    <source>
        <dbReference type="SAM" id="Phobius"/>
    </source>
</evidence>
<feature type="domain" description="Major facilitator superfamily (MFS) profile" evidence="7">
    <location>
        <begin position="282"/>
        <end position="504"/>
    </location>
</feature>
<dbReference type="OrthoDB" id="28755at2759"/>
<accession>A0A1J4K992</accession>
<feature type="transmembrane region" description="Helical" evidence="6">
    <location>
        <begin position="47"/>
        <end position="68"/>
    </location>
</feature>
<dbReference type="EMBL" id="MLAK01000679">
    <property type="protein sequence ID" value="OHT08065.1"/>
    <property type="molecule type" value="Genomic_DNA"/>
</dbReference>
<keyword evidence="3 6" id="KW-0812">Transmembrane</keyword>
<dbReference type="Proteomes" id="UP000179807">
    <property type="component" value="Unassembled WGS sequence"/>
</dbReference>
<evidence type="ECO:0000256" key="5">
    <source>
        <dbReference type="ARBA" id="ARBA00023136"/>
    </source>
</evidence>
<evidence type="ECO:0000313" key="9">
    <source>
        <dbReference type="Proteomes" id="UP000179807"/>
    </source>
</evidence>
<feature type="transmembrane region" description="Helical" evidence="6">
    <location>
        <begin position="88"/>
        <end position="108"/>
    </location>
</feature>
<evidence type="ECO:0000256" key="1">
    <source>
        <dbReference type="ARBA" id="ARBA00004141"/>
    </source>
</evidence>
<reference evidence="8" key="1">
    <citation type="submission" date="2016-10" db="EMBL/GenBank/DDBJ databases">
        <authorList>
            <person name="Benchimol M."/>
            <person name="Almeida L.G."/>
            <person name="Vasconcelos A.T."/>
            <person name="Perreira-Neves A."/>
            <person name="Rosa I.A."/>
            <person name="Tasca T."/>
            <person name="Bogo M.R."/>
            <person name="de Souza W."/>
        </authorList>
    </citation>
    <scope>NUCLEOTIDE SEQUENCE [LARGE SCALE GENOMIC DNA]</scope>
    <source>
        <strain evidence="8">K</strain>
    </source>
</reference>
<feature type="transmembrane region" description="Helical" evidence="6">
    <location>
        <begin position="358"/>
        <end position="377"/>
    </location>
</feature>
<evidence type="ECO:0000256" key="4">
    <source>
        <dbReference type="ARBA" id="ARBA00022989"/>
    </source>
</evidence>
<comment type="subcellular location">
    <subcellularLocation>
        <location evidence="1">Membrane</location>
        <topology evidence="1">Multi-pass membrane protein</topology>
    </subcellularLocation>
</comment>
<dbReference type="InterPro" id="IPR011701">
    <property type="entry name" value="MFS"/>
</dbReference>
<dbReference type="GO" id="GO:0008506">
    <property type="term" value="F:sucrose:proton symporter activity"/>
    <property type="evidence" value="ECO:0007669"/>
    <property type="project" value="TreeGrafter"/>
</dbReference>
<protein>
    <submittedName>
        <fullName evidence="8">Major facilitator superfamily transporter</fullName>
    </submittedName>
</protein>
<evidence type="ECO:0000259" key="7">
    <source>
        <dbReference type="PROSITE" id="PS50850"/>
    </source>
</evidence>
<feature type="transmembrane region" description="Helical" evidence="6">
    <location>
        <begin position="120"/>
        <end position="138"/>
    </location>
</feature>
<dbReference type="AlphaFoldDB" id="A0A1J4K992"/>
<dbReference type="SUPFAM" id="SSF103473">
    <property type="entry name" value="MFS general substrate transporter"/>
    <property type="match status" value="1"/>
</dbReference>
<name>A0A1J4K992_9EUKA</name>
<feature type="transmembrane region" description="Helical" evidence="6">
    <location>
        <begin position="158"/>
        <end position="180"/>
    </location>
</feature>
<evidence type="ECO:0000313" key="8">
    <source>
        <dbReference type="EMBL" id="OHT08065.1"/>
    </source>
</evidence>
<feature type="transmembrane region" description="Helical" evidence="6">
    <location>
        <begin position="414"/>
        <end position="431"/>
    </location>
</feature>
<dbReference type="PANTHER" id="PTHR19432">
    <property type="entry name" value="SUGAR TRANSPORTER"/>
    <property type="match status" value="1"/>
</dbReference>
<evidence type="ECO:0000256" key="2">
    <source>
        <dbReference type="ARBA" id="ARBA00022448"/>
    </source>
</evidence>
<dbReference type="GeneID" id="94837958"/>
<dbReference type="Gene3D" id="1.20.1250.20">
    <property type="entry name" value="MFS general substrate transporter like domains"/>
    <property type="match status" value="2"/>
</dbReference>
<feature type="transmembrane region" description="Helical" evidence="6">
    <location>
        <begin position="383"/>
        <end position="407"/>
    </location>
</feature>
<comment type="caution">
    <text evidence="8">The sequence shown here is derived from an EMBL/GenBank/DDBJ whole genome shotgun (WGS) entry which is preliminary data.</text>
</comment>
<feature type="transmembrane region" description="Helical" evidence="6">
    <location>
        <begin position="280"/>
        <end position="301"/>
    </location>
</feature>
<organism evidence="8 9">
    <name type="scientific">Tritrichomonas foetus</name>
    <dbReference type="NCBI Taxonomy" id="1144522"/>
    <lineage>
        <taxon>Eukaryota</taxon>
        <taxon>Metamonada</taxon>
        <taxon>Parabasalia</taxon>
        <taxon>Tritrichomonadida</taxon>
        <taxon>Tritrichomonadidae</taxon>
        <taxon>Tritrichomonas</taxon>
    </lineage>
</organism>
<feature type="transmembrane region" description="Helical" evidence="6">
    <location>
        <begin position="226"/>
        <end position="246"/>
    </location>
</feature>
<dbReference type="Pfam" id="PF07690">
    <property type="entry name" value="MFS_1"/>
    <property type="match status" value="1"/>
</dbReference>
<proteinExistence type="predicted"/>
<keyword evidence="5 6" id="KW-0472">Membrane</keyword>
<keyword evidence="4 6" id="KW-1133">Transmembrane helix</keyword>
<dbReference type="InterPro" id="IPR036259">
    <property type="entry name" value="MFS_trans_sf"/>
</dbReference>
<feature type="transmembrane region" description="Helical" evidence="6">
    <location>
        <begin position="451"/>
        <end position="470"/>
    </location>
</feature>
<evidence type="ECO:0000256" key="3">
    <source>
        <dbReference type="ARBA" id="ARBA00022692"/>
    </source>
</evidence>
<dbReference type="PROSITE" id="PS50850">
    <property type="entry name" value="MFS"/>
    <property type="match status" value="1"/>
</dbReference>
<sequence length="504" mass="55961">MPHDLSQKAIILLKKFIIFFTTRISMIGKEALLGKQWVPLHQRDRLSFIHILGIAAGNLAPGLLWMVIPTLFEPLASKLSVKSWVQTILLFYGSFAGFSICPILGVYSDNSTFRWGRRRIFFVIGLVFIIIGLLMMTYCVQLGEFLSPHKPLPVQQTFYILSYVVAVAAGNVVNEPVRAICTDVTPLSQQNLMANICSAFSSIGGILVNLIGGFKWYQYTSLGQEQFVLIISIILCVISIVITCIVTPEEALKEKPPKVNPFKEMYAAIKTMSVPFKRTIVSFYLAQVAYFQFSFQFSHFMGKEIFKGDNSLTAPEELQELYIEGISWSMMCGAVRYSAQLIWGFVNTRISELIGFKATTILGYALMAVGLLMFYFIDNKYVYLPIVFAIGIGFGTCMSIPFSIVSLSTPLKDFGANLGIMFMASVIGEQTSNLGLGMALGSTIWVDRPRMLIGLSGVIGVIATIAAFWVQQPIPPSENYLSLPNEGSTDISTLNNYNNYNSNI</sequence>
<dbReference type="RefSeq" id="XP_068361201.1">
    <property type="nucleotide sequence ID" value="XM_068503254.1"/>
</dbReference>
<dbReference type="PANTHER" id="PTHR19432:SF26">
    <property type="entry name" value="MAJOR FACILITATOR SUPERFAMILY (MFS) PROFILE DOMAIN-CONTAINING PROTEIN"/>
    <property type="match status" value="1"/>
</dbReference>
<dbReference type="InterPro" id="IPR020846">
    <property type="entry name" value="MFS_dom"/>
</dbReference>
<keyword evidence="9" id="KW-1185">Reference proteome</keyword>
<feature type="transmembrane region" description="Helical" evidence="6">
    <location>
        <begin position="192"/>
        <end position="214"/>
    </location>
</feature>
<dbReference type="GO" id="GO:0016020">
    <property type="term" value="C:membrane"/>
    <property type="evidence" value="ECO:0007669"/>
    <property type="project" value="UniProtKB-SubCell"/>
</dbReference>
<keyword evidence="2" id="KW-0813">Transport</keyword>
<gene>
    <name evidence="8" type="ORF">TRFO_23609</name>
</gene>
<feature type="transmembrane region" description="Helical" evidence="6">
    <location>
        <begin position="6"/>
        <end position="26"/>
    </location>
</feature>